<keyword evidence="5" id="KW-1185">Reference proteome</keyword>
<dbReference type="PANTHER" id="PTHR36577">
    <property type="entry name" value="DUF521 DOMAIN PROTEIN (AFU_ORTHOLOGUE AFUA_6G00490)"/>
    <property type="match status" value="1"/>
</dbReference>
<organism evidence="4 5">
    <name type="scientific">Salicibibacter cibarius</name>
    <dbReference type="NCBI Taxonomy" id="2743000"/>
    <lineage>
        <taxon>Bacteria</taxon>
        <taxon>Bacillati</taxon>
        <taxon>Bacillota</taxon>
        <taxon>Bacilli</taxon>
        <taxon>Bacillales</taxon>
        <taxon>Bacillaceae</taxon>
        <taxon>Salicibibacter</taxon>
    </lineage>
</organism>
<dbReference type="InterPro" id="IPR007506">
    <property type="entry name" value="PMDh-L-like_dom"/>
</dbReference>
<dbReference type="Pfam" id="PF04412">
    <property type="entry name" value="AcnX"/>
    <property type="match status" value="1"/>
</dbReference>
<gene>
    <name evidence="4" type="ORF">HUG15_20570</name>
</gene>
<dbReference type="KEGG" id="scia:HUG15_20570"/>
<dbReference type="PANTHER" id="PTHR36577:SF3">
    <property type="entry name" value="DUF521 DOMAIN PROTEIN (AFU_ORTHOLOGUE AFUA_6G00490)"/>
    <property type="match status" value="1"/>
</dbReference>
<sequence length="72" mass="7796">MSNVELSDYDKDILDGYHGAASQIAMRILLRMAEVQGATSLIDITRAHIDGCIYTGKASLHFAETLVQEGGI</sequence>
<evidence type="ECO:0000256" key="2">
    <source>
        <dbReference type="ARBA" id="ARBA00023239"/>
    </source>
</evidence>
<evidence type="ECO:0000313" key="4">
    <source>
        <dbReference type="EMBL" id="QQK77741.1"/>
    </source>
</evidence>
<dbReference type="EMBL" id="CP054705">
    <property type="protein sequence ID" value="QQK77741.1"/>
    <property type="molecule type" value="Genomic_DNA"/>
</dbReference>
<proteinExistence type="predicted"/>
<reference evidence="4 5" key="1">
    <citation type="submission" date="2020-06" db="EMBL/GenBank/DDBJ databases">
        <title>Genomic analysis of Salicibibacter sp. NKC5-3.</title>
        <authorList>
            <person name="Oh Y.J."/>
        </authorList>
    </citation>
    <scope>NUCLEOTIDE SEQUENCE [LARGE SCALE GENOMIC DNA]</scope>
    <source>
        <strain evidence="4 5">NKC5-3</strain>
    </source>
</reference>
<evidence type="ECO:0000313" key="5">
    <source>
        <dbReference type="Proteomes" id="UP000595823"/>
    </source>
</evidence>
<keyword evidence="2" id="KW-0456">Lyase</keyword>
<dbReference type="GO" id="GO:0016829">
    <property type="term" value="F:lyase activity"/>
    <property type="evidence" value="ECO:0007669"/>
    <property type="project" value="UniProtKB-KW"/>
</dbReference>
<dbReference type="Proteomes" id="UP000595823">
    <property type="component" value="Chromosome"/>
</dbReference>
<evidence type="ECO:0000256" key="1">
    <source>
        <dbReference type="ARBA" id="ARBA00023004"/>
    </source>
</evidence>
<protein>
    <submittedName>
        <fullName evidence="4">DUF521 domain-containing protein</fullName>
    </submittedName>
</protein>
<dbReference type="AlphaFoldDB" id="A0A7T6Z7E5"/>
<name>A0A7T6Z7E5_9BACI</name>
<keyword evidence="1" id="KW-0408">Iron</keyword>
<evidence type="ECO:0000259" key="3">
    <source>
        <dbReference type="Pfam" id="PF04412"/>
    </source>
</evidence>
<feature type="domain" description="Phosphomevalonate dehydratase large subunit-like" evidence="3">
    <location>
        <begin position="5"/>
        <end position="71"/>
    </location>
</feature>
<accession>A0A7T6Z7E5</accession>